<evidence type="ECO:0000256" key="8">
    <source>
        <dbReference type="SAM" id="Coils"/>
    </source>
</evidence>
<dbReference type="FunFam" id="1.20.5.110:FF:000007">
    <property type="entry name" value="Synaptosomal-associated protein"/>
    <property type="match status" value="1"/>
</dbReference>
<comment type="similarity">
    <text evidence="1 7">Belongs to the SNAP-25 family.</text>
</comment>
<dbReference type="GO" id="GO:0031201">
    <property type="term" value="C:SNARE complex"/>
    <property type="evidence" value="ECO:0007669"/>
    <property type="project" value="TreeGrafter"/>
</dbReference>
<keyword evidence="2" id="KW-0771">Synaptosome</keyword>
<dbReference type="GO" id="GO:0043005">
    <property type="term" value="C:neuron projection"/>
    <property type="evidence" value="ECO:0007669"/>
    <property type="project" value="UniProtKB-KW"/>
</dbReference>
<dbReference type="CDD" id="cd15889">
    <property type="entry name" value="SNARE_SNAP25N_23N"/>
    <property type="match status" value="1"/>
</dbReference>
<feature type="coiled-coil region" evidence="8">
    <location>
        <begin position="78"/>
        <end position="112"/>
    </location>
</feature>
<proteinExistence type="inferred from homology"/>
<dbReference type="GO" id="GO:0098793">
    <property type="term" value="C:presynapse"/>
    <property type="evidence" value="ECO:0007669"/>
    <property type="project" value="GOC"/>
</dbReference>
<evidence type="ECO:0000256" key="6">
    <source>
        <dbReference type="ARBA" id="ARBA00034102"/>
    </source>
</evidence>
<name>A0AAN8XEK6_HALRR</name>
<dbReference type="GO" id="GO:0016082">
    <property type="term" value="P:synaptic vesicle priming"/>
    <property type="evidence" value="ECO:0007669"/>
    <property type="project" value="TreeGrafter"/>
</dbReference>
<protein>
    <recommendedName>
        <fullName evidence="7">Synaptosomal-associated protein</fullName>
    </recommendedName>
</protein>
<gene>
    <name evidence="11" type="primary">SNAP25</name>
    <name evidence="11" type="ORF">SK128_010398</name>
</gene>
<evidence type="ECO:0000256" key="7">
    <source>
        <dbReference type="RuleBase" id="RU003496"/>
    </source>
</evidence>
<dbReference type="Proteomes" id="UP001381693">
    <property type="component" value="Unassembled WGS sequence"/>
</dbReference>
<evidence type="ECO:0000256" key="3">
    <source>
        <dbReference type="ARBA" id="ARBA00022737"/>
    </source>
</evidence>
<dbReference type="GO" id="GO:0019905">
    <property type="term" value="F:syntaxin binding"/>
    <property type="evidence" value="ECO:0007669"/>
    <property type="project" value="TreeGrafter"/>
</dbReference>
<dbReference type="FunFam" id="1.20.5.110:FF:000018">
    <property type="entry name" value="Synaptosomal-associated protein"/>
    <property type="match status" value="1"/>
</dbReference>
<evidence type="ECO:0000256" key="9">
    <source>
        <dbReference type="SAM" id="MobiDB-lite"/>
    </source>
</evidence>
<dbReference type="Pfam" id="PF00835">
    <property type="entry name" value="SNAP-25"/>
    <property type="match status" value="1"/>
</dbReference>
<feature type="region of interest" description="Disordered" evidence="9">
    <location>
        <begin position="1"/>
        <end position="37"/>
    </location>
</feature>
<dbReference type="GO" id="GO:0031629">
    <property type="term" value="P:synaptic vesicle fusion to presynaptic active zone membrane"/>
    <property type="evidence" value="ECO:0007669"/>
    <property type="project" value="TreeGrafter"/>
</dbReference>
<dbReference type="InterPro" id="IPR000928">
    <property type="entry name" value="SNAP-25_dom"/>
</dbReference>
<keyword evidence="12" id="KW-1185">Reference proteome</keyword>
<comment type="subcellular location">
    <subcellularLocation>
        <location evidence="6">Synapse</location>
        <location evidence="6">Synaptosome</location>
    </subcellularLocation>
</comment>
<dbReference type="SMART" id="SM00397">
    <property type="entry name" value="t_SNARE"/>
    <property type="match status" value="2"/>
</dbReference>
<evidence type="ECO:0000313" key="12">
    <source>
        <dbReference type="Proteomes" id="UP001381693"/>
    </source>
</evidence>
<dbReference type="CDD" id="cd15885">
    <property type="entry name" value="SNARE_SNAP25C"/>
    <property type="match status" value="1"/>
</dbReference>
<feature type="domain" description="T-SNARE coiled-coil homology" evidence="10">
    <location>
        <begin position="168"/>
        <end position="230"/>
    </location>
</feature>
<dbReference type="Gene3D" id="1.20.5.110">
    <property type="match status" value="2"/>
</dbReference>
<keyword evidence="4" id="KW-0770">Synapse</keyword>
<evidence type="ECO:0000256" key="4">
    <source>
        <dbReference type="ARBA" id="ARBA00023018"/>
    </source>
</evidence>
<dbReference type="PANTHER" id="PTHR19305:SF14">
    <property type="entry name" value="SYNAPTOSOMAL-ASSOCIATED PROTEIN-RELATED"/>
    <property type="match status" value="1"/>
</dbReference>
<evidence type="ECO:0000313" key="11">
    <source>
        <dbReference type="EMBL" id="KAK7076774.1"/>
    </source>
</evidence>
<dbReference type="InterPro" id="IPR000727">
    <property type="entry name" value="T_SNARE_dom"/>
</dbReference>
<keyword evidence="5 8" id="KW-0175">Coiled coil</keyword>
<dbReference type="EMBL" id="JAXCGZ010009554">
    <property type="protein sequence ID" value="KAK7076774.1"/>
    <property type="molecule type" value="Genomic_DNA"/>
</dbReference>
<comment type="caution">
    <text evidence="11">The sequence shown here is derived from an EMBL/GenBank/DDBJ whole genome shotgun (WGS) entry which is preliminary data.</text>
</comment>
<sequence length="234" mass="25948">MKSQMPFFLNPLKFQEQAEANGNAGEENMGDGGEPRSELQELQFKANQATDETLESTRRMLALCEESKEAGIRTLVALDDQGEQLDRIEEGMDQINADMKEAEKNLTGMEKCCGLCVLPCNKSSQFKEDESTWKGKEDGVVNSQPQRVMDDRNGLGAAGGYIGRITNEAREDEMEENMGQVNTMIGNLRNMAIDMGSEIENQNRQITRINAKADSNTVRVNMANERAGSLLKNA</sequence>
<organism evidence="11 12">
    <name type="scientific">Halocaridina rubra</name>
    <name type="common">Hawaiian red shrimp</name>
    <dbReference type="NCBI Taxonomy" id="373956"/>
    <lineage>
        <taxon>Eukaryota</taxon>
        <taxon>Metazoa</taxon>
        <taxon>Ecdysozoa</taxon>
        <taxon>Arthropoda</taxon>
        <taxon>Crustacea</taxon>
        <taxon>Multicrustacea</taxon>
        <taxon>Malacostraca</taxon>
        <taxon>Eumalacostraca</taxon>
        <taxon>Eucarida</taxon>
        <taxon>Decapoda</taxon>
        <taxon>Pleocyemata</taxon>
        <taxon>Caridea</taxon>
        <taxon>Atyoidea</taxon>
        <taxon>Atyidae</taxon>
        <taxon>Halocaridina</taxon>
    </lineage>
</organism>
<evidence type="ECO:0000256" key="2">
    <source>
        <dbReference type="ARBA" id="ARBA00022599"/>
    </source>
</evidence>
<keyword evidence="3" id="KW-0677">Repeat</keyword>
<dbReference type="AlphaFoldDB" id="A0AAN8XEK6"/>
<evidence type="ECO:0000256" key="5">
    <source>
        <dbReference type="ARBA" id="ARBA00023054"/>
    </source>
</evidence>
<evidence type="ECO:0000259" key="10">
    <source>
        <dbReference type="PROSITE" id="PS50192"/>
    </source>
</evidence>
<feature type="compositionally biased region" description="Low complexity" evidence="9">
    <location>
        <begin position="17"/>
        <end position="27"/>
    </location>
</feature>
<dbReference type="GO" id="GO:0005886">
    <property type="term" value="C:plasma membrane"/>
    <property type="evidence" value="ECO:0007669"/>
    <property type="project" value="TreeGrafter"/>
</dbReference>
<dbReference type="SUPFAM" id="SSF58038">
    <property type="entry name" value="SNARE fusion complex"/>
    <property type="match status" value="2"/>
</dbReference>
<reference evidence="11 12" key="1">
    <citation type="submission" date="2023-11" db="EMBL/GenBank/DDBJ databases">
        <title>Halocaridina rubra genome assembly.</title>
        <authorList>
            <person name="Smith C."/>
        </authorList>
    </citation>
    <scope>NUCLEOTIDE SEQUENCE [LARGE SCALE GENOMIC DNA]</scope>
    <source>
        <strain evidence="11">EP-1</strain>
        <tissue evidence="11">Whole</tissue>
    </source>
</reference>
<dbReference type="PANTHER" id="PTHR19305">
    <property type="entry name" value="SYNAPTOSOMAL ASSOCIATED PROTEIN"/>
    <property type="match status" value="1"/>
</dbReference>
<dbReference type="GO" id="GO:0005484">
    <property type="term" value="F:SNAP receptor activity"/>
    <property type="evidence" value="ECO:0007669"/>
    <property type="project" value="TreeGrafter"/>
</dbReference>
<accession>A0AAN8XEK6</accession>
<dbReference type="PROSITE" id="PS50192">
    <property type="entry name" value="T_SNARE"/>
    <property type="match status" value="2"/>
</dbReference>
<evidence type="ECO:0000256" key="1">
    <source>
        <dbReference type="ARBA" id="ARBA00009480"/>
    </source>
</evidence>
<feature type="domain" description="T-SNARE coiled-coil homology" evidence="10">
    <location>
        <begin position="47"/>
        <end position="109"/>
    </location>
</feature>